<evidence type="ECO:0000259" key="3">
    <source>
        <dbReference type="Pfam" id="PF05066"/>
    </source>
</evidence>
<dbReference type="RefSeq" id="WP_039252036.1">
    <property type="nucleotide sequence ID" value="NZ_JENJ01000002.1"/>
</dbReference>
<dbReference type="InterPro" id="IPR007759">
    <property type="entry name" value="Asxl_HARE-HTH"/>
</dbReference>
<dbReference type="SUPFAM" id="SSF52980">
    <property type="entry name" value="Restriction endonuclease-like"/>
    <property type="match status" value="1"/>
</dbReference>
<dbReference type="Gene3D" id="3.40.1350.10">
    <property type="match status" value="1"/>
</dbReference>
<feature type="domain" description="Restriction endonuclease type IV Mrr" evidence="2">
    <location>
        <begin position="128"/>
        <end position="245"/>
    </location>
</feature>
<dbReference type="InterPro" id="IPR007560">
    <property type="entry name" value="Restrct_endonuc_IV_Mrr"/>
</dbReference>
<sequence>MIIIEAIKEILSKEETGLTSREIYQKIVDKNLYSFGAKDPKAIVNGIIRKHCLGIDFPTASPVKHFRVVKQTGHVNYYLLNKNNNKSLTIKEIKNNEKELLPEEKMMRAFNDHVINIKQQLIEEILDSDPAFFEQLVSDLLIKMGYGYDEYASKIVSGSNDSGIDCIIDEDKLGLDKINIQAKRYSQDNVVGRPVLQMFVGAMENVQKGVFITTSSFSKQALQYAEKQQQKNLKLIDGVMLAELMVKYEVGVTSIKSFNTYKIDKDYFSEG</sequence>
<keyword evidence="4" id="KW-0255">Endonuclease</keyword>
<dbReference type="InterPro" id="IPR011856">
    <property type="entry name" value="tRNA_endonuc-like_dom_sf"/>
</dbReference>
<dbReference type="GO" id="GO:0015666">
    <property type="term" value="F:restriction endodeoxyribonuclease activity"/>
    <property type="evidence" value="ECO:0007669"/>
    <property type="project" value="TreeGrafter"/>
</dbReference>
<dbReference type="InterPro" id="IPR052906">
    <property type="entry name" value="Type_IV_Methyl-Rstrct_Enzyme"/>
</dbReference>
<proteinExistence type="predicted"/>
<protein>
    <submittedName>
        <fullName evidence="4">Restriction endonuclease</fullName>
    </submittedName>
</protein>
<dbReference type="GO" id="GO:0009307">
    <property type="term" value="P:DNA restriction-modification system"/>
    <property type="evidence" value="ECO:0007669"/>
    <property type="project" value="InterPro"/>
</dbReference>
<dbReference type="GO" id="GO:0003677">
    <property type="term" value="F:DNA binding"/>
    <property type="evidence" value="ECO:0007669"/>
    <property type="project" value="InterPro"/>
</dbReference>
<dbReference type="OrthoDB" id="9803736at2"/>
<comment type="caution">
    <text evidence="4">The sequence shown here is derived from an EMBL/GenBank/DDBJ whole genome shotgun (WGS) entry which is preliminary data.</text>
</comment>
<gene>
    <name evidence="4" type="ORF">Z968_00835</name>
</gene>
<dbReference type="GO" id="GO:0006355">
    <property type="term" value="P:regulation of DNA-templated transcription"/>
    <property type="evidence" value="ECO:0007669"/>
    <property type="project" value="InterPro"/>
</dbReference>
<evidence type="ECO:0000259" key="2">
    <source>
        <dbReference type="Pfam" id="PF04471"/>
    </source>
</evidence>
<reference evidence="4 5" key="1">
    <citation type="submission" date="2014-01" db="EMBL/GenBank/DDBJ databases">
        <title>Plasmidome dynamics in the species complex Clostridium novyi sensu lato converts strains of independent lineages into distinctly different pathogens.</title>
        <authorList>
            <person name="Skarin H."/>
            <person name="Segerman B."/>
        </authorList>
    </citation>
    <scope>NUCLEOTIDE SEQUENCE [LARGE SCALE GENOMIC DNA]</scope>
    <source>
        <strain evidence="4 5">4552</strain>
    </source>
</reference>
<keyword evidence="1" id="KW-0804">Transcription</keyword>
<evidence type="ECO:0000313" key="4">
    <source>
        <dbReference type="EMBL" id="KGM98312.1"/>
    </source>
</evidence>
<keyword evidence="4" id="KW-0378">Hydrolase</keyword>
<dbReference type="Proteomes" id="UP000030012">
    <property type="component" value="Unassembled WGS sequence"/>
</dbReference>
<accession>A0A0A0IBM4</accession>
<dbReference type="Pfam" id="PF05066">
    <property type="entry name" value="HARE-HTH"/>
    <property type="match status" value="1"/>
</dbReference>
<evidence type="ECO:0000313" key="5">
    <source>
        <dbReference type="Proteomes" id="UP000030012"/>
    </source>
</evidence>
<evidence type="ECO:0000256" key="1">
    <source>
        <dbReference type="ARBA" id="ARBA00023163"/>
    </source>
</evidence>
<dbReference type="Pfam" id="PF04471">
    <property type="entry name" value="Mrr_cat"/>
    <property type="match status" value="1"/>
</dbReference>
<dbReference type="PANTHER" id="PTHR30015">
    <property type="entry name" value="MRR RESTRICTION SYSTEM PROTEIN"/>
    <property type="match status" value="1"/>
</dbReference>
<dbReference type="PANTHER" id="PTHR30015:SF7">
    <property type="entry name" value="TYPE IV METHYL-DIRECTED RESTRICTION ENZYME ECOKMRR"/>
    <property type="match status" value="1"/>
</dbReference>
<dbReference type="EMBL" id="JENJ01000002">
    <property type="protein sequence ID" value="KGM98312.1"/>
    <property type="molecule type" value="Genomic_DNA"/>
</dbReference>
<organism evidence="4 5">
    <name type="scientific">Clostridium novyi A str. 4552</name>
    <dbReference type="NCBI Taxonomy" id="1444289"/>
    <lineage>
        <taxon>Bacteria</taxon>
        <taxon>Bacillati</taxon>
        <taxon>Bacillota</taxon>
        <taxon>Clostridia</taxon>
        <taxon>Eubacteriales</taxon>
        <taxon>Clostridiaceae</taxon>
        <taxon>Clostridium</taxon>
    </lineage>
</organism>
<dbReference type="InterPro" id="IPR011335">
    <property type="entry name" value="Restrct_endonuc-II-like"/>
</dbReference>
<feature type="domain" description="HTH HARE-type" evidence="3">
    <location>
        <begin position="1"/>
        <end position="52"/>
    </location>
</feature>
<dbReference type="AlphaFoldDB" id="A0A0A0IBM4"/>
<keyword evidence="4" id="KW-0540">Nuclease</keyword>
<name>A0A0A0IBM4_CLONO</name>